<dbReference type="Proteomes" id="UP000653305">
    <property type="component" value="Unassembled WGS sequence"/>
</dbReference>
<evidence type="ECO:0000256" key="1">
    <source>
        <dbReference type="ARBA" id="ARBA00004935"/>
    </source>
</evidence>
<proteinExistence type="inferred from homology"/>
<accession>A0A830BCA1</accession>
<evidence type="ECO:0000256" key="4">
    <source>
        <dbReference type="ARBA" id="ARBA00022679"/>
    </source>
</evidence>
<dbReference type="EC" id="2.4.1.-" evidence="9"/>
<evidence type="ECO:0000256" key="3">
    <source>
        <dbReference type="ARBA" id="ARBA00022676"/>
    </source>
</evidence>
<dbReference type="GO" id="GO:0102816">
    <property type="term" value="F:UDP-D-glucose:delphinidin 3-O-glucosyl-5-O-caffeoylglucoside -O-beta-D-glucosyltransferase activity"/>
    <property type="evidence" value="ECO:0007669"/>
    <property type="project" value="UniProtKB-EC"/>
</dbReference>
<dbReference type="OrthoDB" id="5835829at2759"/>
<comment type="pathway">
    <text evidence="1">Pigment biosynthesis; anthocyanin biosynthesis.</text>
</comment>
<comment type="similarity">
    <text evidence="2 8">Belongs to the UDP-glycosyltransferase family.</text>
</comment>
<name>A0A830BCA1_9LAMI</name>
<organism evidence="10 11">
    <name type="scientific">Phtheirospermum japonicum</name>
    <dbReference type="NCBI Taxonomy" id="374723"/>
    <lineage>
        <taxon>Eukaryota</taxon>
        <taxon>Viridiplantae</taxon>
        <taxon>Streptophyta</taxon>
        <taxon>Embryophyta</taxon>
        <taxon>Tracheophyta</taxon>
        <taxon>Spermatophyta</taxon>
        <taxon>Magnoliopsida</taxon>
        <taxon>eudicotyledons</taxon>
        <taxon>Gunneridae</taxon>
        <taxon>Pentapetalae</taxon>
        <taxon>asterids</taxon>
        <taxon>lamiids</taxon>
        <taxon>Lamiales</taxon>
        <taxon>Orobanchaceae</taxon>
        <taxon>Orobanchaceae incertae sedis</taxon>
        <taxon>Phtheirospermum</taxon>
    </lineage>
</organism>
<dbReference type="PANTHER" id="PTHR11926:SF1553">
    <property type="entry name" value="GLYCOSYLTRANSFERASE"/>
    <property type="match status" value="1"/>
</dbReference>
<keyword evidence="3 8" id="KW-0328">Glycosyltransferase</keyword>
<dbReference type="InterPro" id="IPR002213">
    <property type="entry name" value="UDP_glucos_trans"/>
</dbReference>
<dbReference type="PANTHER" id="PTHR11926">
    <property type="entry name" value="GLUCOSYL/GLUCURONOSYL TRANSFERASES"/>
    <property type="match status" value="1"/>
</dbReference>
<keyword evidence="11" id="KW-1185">Reference proteome</keyword>
<dbReference type="GO" id="GO:0080044">
    <property type="term" value="F:quercetin 7-O-glucosyltransferase activity"/>
    <property type="evidence" value="ECO:0007669"/>
    <property type="project" value="TreeGrafter"/>
</dbReference>
<dbReference type="PROSITE" id="PS00375">
    <property type="entry name" value="UDPGT"/>
    <property type="match status" value="1"/>
</dbReference>
<dbReference type="CDD" id="cd03784">
    <property type="entry name" value="GT1_Gtf-like"/>
    <property type="match status" value="1"/>
</dbReference>
<evidence type="ECO:0000256" key="9">
    <source>
        <dbReference type="RuleBase" id="RU362057"/>
    </source>
</evidence>
<evidence type="ECO:0000256" key="2">
    <source>
        <dbReference type="ARBA" id="ARBA00009995"/>
    </source>
</evidence>
<dbReference type="InterPro" id="IPR035595">
    <property type="entry name" value="UDP_glycos_trans_CS"/>
</dbReference>
<comment type="catalytic activity">
    <reaction evidence="6">
        <text>an anthocyanidin 3-O-beta-D-glucoside + UDP-alpha-D-glucose = an anthocyanidin 3,5-di-O-beta-D-glucoside + UDP + 2 H(+)</text>
        <dbReference type="Rhea" id="RHEA:35423"/>
        <dbReference type="ChEBI" id="CHEBI:15378"/>
        <dbReference type="ChEBI" id="CHEBI:16307"/>
        <dbReference type="ChEBI" id="CHEBI:57503"/>
        <dbReference type="ChEBI" id="CHEBI:58223"/>
        <dbReference type="ChEBI" id="CHEBI:58885"/>
        <dbReference type="EC" id="2.4.1.298"/>
    </reaction>
</comment>
<evidence type="ECO:0000256" key="6">
    <source>
        <dbReference type="ARBA" id="ARBA00050360"/>
    </source>
</evidence>
<dbReference type="SUPFAM" id="SSF53756">
    <property type="entry name" value="UDP-Glycosyltransferase/glycogen phosphorylase"/>
    <property type="match status" value="1"/>
</dbReference>
<evidence type="ECO:0000256" key="5">
    <source>
        <dbReference type="ARBA" id="ARBA00022729"/>
    </source>
</evidence>
<comment type="caution">
    <text evidence="10">The sequence shown here is derived from an EMBL/GenBank/DDBJ whole genome shotgun (WGS) entry which is preliminary data.</text>
</comment>
<evidence type="ECO:0000256" key="7">
    <source>
        <dbReference type="ARBA" id="ARBA00056922"/>
    </source>
</evidence>
<comment type="function">
    <text evidence="7">Catalyzes the glucosylation at the O-5 position of anthocyanidin 3-glucosides to form anthocyanidin 3,5-di-O-glucosides using UDP-glucose as sugar donor. Anthocyanidin 3,5-di-O-glucosides are molecules that are responsible for pigmentation. Also acts on anthocyanidin 3-O-(6-O-malonylglucoside). Much less active with hydroxycinnamoylglucose derivatives. No activity in the absence of the 3-O-glucoside group.</text>
</comment>
<dbReference type="GO" id="GO:0080043">
    <property type="term" value="F:quercetin 3-O-glucosyltransferase activity"/>
    <property type="evidence" value="ECO:0007669"/>
    <property type="project" value="TreeGrafter"/>
</dbReference>
<evidence type="ECO:0000256" key="8">
    <source>
        <dbReference type="RuleBase" id="RU003718"/>
    </source>
</evidence>
<keyword evidence="5" id="KW-0732">Signal</keyword>
<dbReference type="FunFam" id="3.40.50.2000:FF:000057">
    <property type="entry name" value="Glycosyltransferase"/>
    <property type="match status" value="1"/>
</dbReference>
<dbReference type="Gene3D" id="3.40.50.2000">
    <property type="entry name" value="Glycogen Phosphorylase B"/>
    <property type="match status" value="2"/>
</dbReference>
<dbReference type="AlphaFoldDB" id="A0A830BCA1"/>
<sequence length="460" mass="52084">MENAKPEQQKPHCLILPFPLQGHINPMLQFSKRLKHKGVTRVTIAVTRFFLKNAEHFPAASFPVETISDGFDDGGADKVGPEEYYHRCWETGSGTLAQLLEKLRSSGSNVDCLIYDPFFPWALDVAKKFGLMAAMFFTQSNSVNNIYFHAYKGDLKVPLSEAEIRVPGGLPVLRPADMPSFIGEYESDPERSEMMIKQFRNVDKVDWVFVNTFYELEQEVTEWMAKFLPVRTIGPTIPSSYLDKRLPDDKSYDLSVFKPVTEPCIKWLNKKPKRSVIYVSFGSFAQPRADQMEELALALKTTKMGFLWVVRASEEPKLPKNYRDEISDENGLIVTWCHQLDVLAHDAIGCFVTHCGWNSTLEALSSGVPMVALPQWSDQSTNAKFVGDVWGMGIRANLDETGIVRREEITRCVEYVMDGETGEEIRTSAVKWKRLAREAVDEGGSSNRNIEEFVSALVRL</sequence>
<gene>
    <name evidence="10" type="ORF">PHJA_000305800</name>
</gene>
<reference evidence="10" key="1">
    <citation type="submission" date="2020-07" db="EMBL/GenBank/DDBJ databases">
        <title>Ethylene signaling mediates host invasion by parasitic plants.</title>
        <authorList>
            <person name="Yoshida S."/>
        </authorList>
    </citation>
    <scope>NUCLEOTIDE SEQUENCE</scope>
    <source>
        <strain evidence="10">Okayama</strain>
    </source>
</reference>
<dbReference type="Pfam" id="PF00201">
    <property type="entry name" value="UDPGT"/>
    <property type="match status" value="1"/>
</dbReference>
<evidence type="ECO:0000313" key="11">
    <source>
        <dbReference type="Proteomes" id="UP000653305"/>
    </source>
</evidence>
<keyword evidence="4 8" id="KW-0808">Transferase</keyword>
<evidence type="ECO:0000313" key="10">
    <source>
        <dbReference type="EMBL" id="GFP81625.1"/>
    </source>
</evidence>
<dbReference type="FunFam" id="3.40.50.2000:FF:000019">
    <property type="entry name" value="Glycosyltransferase"/>
    <property type="match status" value="1"/>
</dbReference>
<protein>
    <recommendedName>
        <fullName evidence="9">Glycosyltransferase</fullName>
        <ecNumber evidence="9">2.4.1.-</ecNumber>
    </recommendedName>
</protein>
<dbReference type="EMBL" id="BMAC01000031">
    <property type="protein sequence ID" value="GFP81625.1"/>
    <property type="molecule type" value="Genomic_DNA"/>
</dbReference>